<evidence type="ECO:0000313" key="11">
    <source>
        <dbReference type="Proteomes" id="UP000235965"/>
    </source>
</evidence>
<dbReference type="InterPro" id="IPR026541">
    <property type="entry name" value="MRG_dom"/>
</dbReference>
<keyword evidence="11" id="KW-1185">Reference proteome</keyword>
<feature type="compositionally biased region" description="Acidic residues" evidence="8">
    <location>
        <begin position="148"/>
        <end position="169"/>
    </location>
</feature>
<sequence length="563" mass="63686">MVSTRGVKFKFSEGEKVLCYEPDPTKAKVLYDSKVLEVIVNKDQRGRKAVEYLIHFQGWNSSWDRCVSEDYVLKDTDENRQLQRDLAEKAQLQLGAYLYRRERKKRHRKLSEKISESLEQKKLRRRGGGDRSSEDGSSGGSHSQRDGEDTDDGEEMTSSEGESSGEADEERVPLELSDTLKRLLEEDHDLIIKKNKVLKLPADPNVVTILEGYVKNCAVNQLCGIGEKPQRRYRYHHYQNNKSRDLERACRSLNICKEVVDGVRIYFDFTLSDLLLYNQEREQFEQLRNQQAEPTIKQEIEIYDGELNNVVVKEEEDDALSLPGQDTEMETEGQTRFCSGSMMHVAGGEEHGLDNGDALGEGDRKRSLRSHRPDASEGVSSDANGISKLNARTPNHGTNCHENSHFHVNNIKQEGHQFSLGTIKQEPYNTHVSSIASTSSRCSTPTTSLPPFAAAGSIAQSAVANSVASSSPKHTTLLSQILAWQLVPQSLYSEVPVAPSLMYGAIHLARLFVKLPDLLYATNMPERKLKVLLRHLDMFLGYMEEHQEWFGEQFYKDNRSICG</sequence>
<dbReference type="EMBL" id="NEVH01014371">
    <property type="protein sequence ID" value="PNF27681.1"/>
    <property type="molecule type" value="Genomic_DNA"/>
</dbReference>
<dbReference type="GO" id="GO:0006325">
    <property type="term" value="P:chromatin organization"/>
    <property type="evidence" value="ECO:0007669"/>
    <property type="project" value="UniProtKB-KW"/>
</dbReference>
<gene>
    <name evidence="10" type="ORF">B7P43_G14592</name>
</gene>
<keyword evidence="5" id="KW-0804">Transcription</keyword>
<dbReference type="Proteomes" id="UP000235965">
    <property type="component" value="Unassembled WGS sequence"/>
</dbReference>
<dbReference type="SUPFAM" id="SSF54160">
    <property type="entry name" value="Chromo domain-like"/>
    <property type="match status" value="1"/>
</dbReference>
<dbReference type="AlphaFoldDB" id="A0A2J7QGH2"/>
<evidence type="ECO:0000256" key="5">
    <source>
        <dbReference type="ARBA" id="ARBA00023163"/>
    </source>
</evidence>
<evidence type="ECO:0000256" key="3">
    <source>
        <dbReference type="ARBA" id="ARBA00022853"/>
    </source>
</evidence>
<accession>A0A2J7QGH2</accession>
<dbReference type="Pfam" id="PF05712">
    <property type="entry name" value="MRG"/>
    <property type="match status" value="1"/>
</dbReference>
<reference evidence="10 11" key="1">
    <citation type="submission" date="2017-12" db="EMBL/GenBank/DDBJ databases">
        <title>Hemimetabolous genomes reveal molecular basis of termite eusociality.</title>
        <authorList>
            <person name="Harrison M.C."/>
            <person name="Jongepier E."/>
            <person name="Robertson H.M."/>
            <person name="Arning N."/>
            <person name="Bitard-Feildel T."/>
            <person name="Chao H."/>
            <person name="Childers C.P."/>
            <person name="Dinh H."/>
            <person name="Doddapaneni H."/>
            <person name="Dugan S."/>
            <person name="Gowin J."/>
            <person name="Greiner C."/>
            <person name="Han Y."/>
            <person name="Hu H."/>
            <person name="Hughes D.S.T."/>
            <person name="Huylmans A.-K."/>
            <person name="Kemena C."/>
            <person name="Kremer L.P.M."/>
            <person name="Lee S.L."/>
            <person name="Lopez-Ezquerra A."/>
            <person name="Mallet L."/>
            <person name="Monroy-Kuhn J.M."/>
            <person name="Moser A."/>
            <person name="Murali S.C."/>
            <person name="Muzny D.M."/>
            <person name="Otani S."/>
            <person name="Piulachs M.-D."/>
            <person name="Poelchau M."/>
            <person name="Qu J."/>
            <person name="Schaub F."/>
            <person name="Wada-Katsumata A."/>
            <person name="Worley K.C."/>
            <person name="Xie Q."/>
            <person name="Ylla G."/>
            <person name="Poulsen M."/>
            <person name="Gibbs R.A."/>
            <person name="Schal C."/>
            <person name="Richards S."/>
            <person name="Belles X."/>
            <person name="Korb J."/>
            <person name="Bornberg-Bauer E."/>
        </authorList>
    </citation>
    <scope>NUCLEOTIDE SEQUENCE [LARGE SCALE GENOMIC DNA]</scope>
    <source>
        <tissue evidence="10">Whole body</tissue>
    </source>
</reference>
<feature type="region of interest" description="Disordered" evidence="8">
    <location>
        <begin position="347"/>
        <end position="392"/>
    </location>
</feature>
<dbReference type="GO" id="GO:0035267">
    <property type="term" value="C:NuA4 histone acetyltransferase complex"/>
    <property type="evidence" value="ECO:0007669"/>
    <property type="project" value="TreeGrafter"/>
</dbReference>
<feature type="compositionally biased region" description="Basic and acidic residues" evidence="8">
    <location>
        <begin position="111"/>
        <end position="134"/>
    </location>
</feature>
<dbReference type="SMART" id="SM00298">
    <property type="entry name" value="CHROMO"/>
    <property type="match status" value="1"/>
</dbReference>
<dbReference type="Gene3D" id="2.30.30.140">
    <property type="match status" value="1"/>
</dbReference>
<dbReference type="InterPro" id="IPR008676">
    <property type="entry name" value="MRG"/>
</dbReference>
<feature type="region of interest" description="Disordered" evidence="8">
    <location>
        <begin position="108"/>
        <end position="172"/>
    </location>
</feature>
<keyword evidence="2" id="KW-0832">Ubl conjugation</keyword>
<organism evidence="10 11">
    <name type="scientific">Cryptotermes secundus</name>
    <dbReference type="NCBI Taxonomy" id="105785"/>
    <lineage>
        <taxon>Eukaryota</taxon>
        <taxon>Metazoa</taxon>
        <taxon>Ecdysozoa</taxon>
        <taxon>Arthropoda</taxon>
        <taxon>Hexapoda</taxon>
        <taxon>Insecta</taxon>
        <taxon>Pterygota</taxon>
        <taxon>Neoptera</taxon>
        <taxon>Polyneoptera</taxon>
        <taxon>Dictyoptera</taxon>
        <taxon>Blattodea</taxon>
        <taxon>Blattoidea</taxon>
        <taxon>Termitoidae</taxon>
        <taxon>Kalotermitidae</taxon>
        <taxon>Cryptotermitinae</taxon>
        <taxon>Cryptotermes</taxon>
    </lineage>
</organism>
<dbReference type="InParanoid" id="A0A2J7QGH2"/>
<dbReference type="InterPro" id="IPR053820">
    <property type="entry name" value="MSL3_chromo-like"/>
</dbReference>
<dbReference type="InterPro" id="IPR016197">
    <property type="entry name" value="Chromo-like_dom_sf"/>
</dbReference>
<dbReference type="GO" id="GO:0072487">
    <property type="term" value="C:MSL complex"/>
    <property type="evidence" value="ECO:0007669"/>
    <property type="project" value="TreeGrafter"/>
</dbReference>
<evidence type="ECO:0000256" key="4">
    <source>
        <dbReference type="ARBA" id="ARBA00023015"/>
    </source>
</evidence>
<dbReference type="FunCoup" id="A0A2J7QGH2">
    <property type="interactions" value="667"/>
</dbReference>
<evidence type="ECO:0000259" key="9">
    <source>
        <dbReference type="SMART" id="SM00298"/>
    </source>
</evidence>
<dbReference type="PANTHER" id="PTHR10880:SF15">
    <property type="entry name" value="MSL COMPLEX SUBUNIT 3"/>
    <property type="match status" value="1"/>
</dbReference>
<evidence type="ECO:0000256" key="6">
    <source>
        <dbReference type="ARBA" id="ARBA00023242"/>
    </source>
</evidence>
<feature type="domain" description="Chromo" evidence="9">
    <location>
        <begin position="33"/>
        <end position="90"/>
    </location>
</feature>
<feature type="compositionally biased region" description="Basic and acidic residues" evidence="8">
    <location>
        <begin position="361"/>
        <end position="375"/>
    </location>
</feature>
<evidence type="ECO:0000256" key="2">
    <source>
        <dbReference type="ARBA" id="ARBA00022843"/>
    </source>
</evidence>
<keyword evidence="4" id="KW-0805">Transcription regulation</keyword>
<keyword evidence="6" id="KW-0539">Nucleus</keyword>
<name>A0A2J7QGH2_9NEOP</name>
<evidence type="ECO:0000256" key="8">
    <source>
        <dbReference type="SAM" id="MobiDB-lite"/>
    </source>
</evidence>
<proteinExistence type="predicted"/>
<protein>
    <recommendedName>
        <fullName evidence="7">Protein male-specific lethal-3</fullName>
    </recommendedName>
</protein>
<evidence type="ECO:0000313" key="10">
    <source>
        <dbReference type="EMBL" id="PNF27681.1"/>
    </source>
</evidence>
<dbReference type="STRING" id="105785.A0A2J7QGH2"/>
<evidence type="ECO:0000256" key="1">
    <source>
        <dbReference type="ARBA" id="ARBA00004123"/>
    </source>
</evidence>
<dbReference type="InterPro" id="IPR038217">
    <property type="entry name" value="MRG_C_sf"/>
</dbReference>
<dbReference type="PANTHER" id="PTHR10880">
    <property type="entry name" value="MORTALITY FACTOR 4-LIKE PROTEIN"/>
    <property type="match status" value="1"/>
</dbReference>
<comment type="subcellular location">
    <subcellularLocation>
        <location evidence="1">Nucleus</location>
    </subcellularLocation>
</comment>
<dbReference type="InterPro" id="IPR000953">
    <property type="entry name" value="Chromo/chromo_shadow_dom"/>
</dbReference>
<dbReference type="PROSITE" id="PS51640">
    <property type="entry name" value="MRG"/>
    <property type="match status" value="1"/>
</dbReference>
<evidence type="ECO:0000256" key="7">
    <source>
        <dbReference type="ARBA" id="ARBA00069454"/>
    </source>
</evidence>
<dbReference type="FunFam" id="2.30.30.140:FF:000042">
    <property type="entry name" value="male-specific lethal 3 homolog"/>
    <property type="match status" value="1"/>
</dbReference>
<dbReference type="OrthoDB" id="10044771at2759"/>
<keyword evidence="3" id="KW-0156">Chromatin regulator</keyword>
<dbReference type="Gene3D" id="1.10.274.30">
    <property type="entry name" value="MRG domain"/>
    <property type="match status" value="2"/>
</dbReference>
<dbReference type="GO" id="GO:0006355">
    <property type="term" value="P:regulation of DNA-templated transcription"/>
    <property type="evidence" value="ECO:0007669"/>
    <property type="project" value="InterPro"/>
</dbReference>
<comment type="caution">
    <text evidence="10">The sequence shown here is derived from an EMBL/GenBank/DDBJ whole genome shotgun (WGS) entry which is preliminary data.</text>
</comment>
<dbReference type="Pfam" id="PF22732">
    <property type="entry name" value="MSL3_chromo-like"/>
    <property type="match status" value="1"/>
</dbReference>
<dbReference type="GO" id="GO:0005634">
    <property type="term" value="C:nucleus"/>
    <property type="evidence" value="ECO:0007669"/>
    <property type="project" value="UniProtKB-SubCell"/>
</dbReference>